<dbReference type="KEGG" id="cfus:CYFUS_007130"/>
<organism evidence="3 4">
    <name type="scientific">Cystobacter fuscus</name>
    <dbReference type="NCBI Taxonomy" id="43"/>
    <lineage>
        <taxon>Bacteria</taxon>
        <taxon>Pseudomonadati</taxon>
        <taxon>Myxococcota</taxon>
        <taxon>Myxococcia</taxon>
        <taxon>Myxococcales</taxon>
        <taxon>Cystobacterineae</taxon>
        <taxon>Archangiaceae</taxon>
        <taxon>Cystobacter</taxon>
    </lineage>
</organism>
<dbReference type="EMBL" id="CP022098">
    <property type="protein sequence ID" value="ATB41662.1"/>
    <property type="molecule type" value="Genomic_DNA"/>
</dbReference>
<feature type="compositionally biased region" description="Low complexity" evidence="1">
    <location>
        <begin position="62"/>
        <end position="76"/>
    </location>
</feature>
<feature type="compositionally biased region" description="Pro residues" evidence="1">
    <location>
        <begin position="39"/>
        <end position="53"/>
    </location>
</feature>
<dbReference type="NCBIfam" id="NF008734">
    <property type="entry name" value="PRK11760.1"/>
    <property type="match status" value="1"/>
</dbReference>
<dbReference type="GO" id="GO:0032259">
    <property type="term" value="P:methylation"/>
    <property type="evidence" value="ECO:0007669"/>
    <property type="project" value="InterPro"/>
</dbReference>
<dbReference type="SUPFAM" id="SSF53335">
    <property type="entry name" value="S-adenosyl-L-methionine-dependent methyltransferases"/>
    <property type="match status" value="1"/>
</dbReference>
<dbReference type="Proteomes" id="UP000217257">
    <property type="component" value="Chromosome"/>
</dbReference>
<protein>
    <recommendedName>
        <fullName evidence="2">Ribosomal RNA methyltransferase FtsJ domain-containing protein</fullName>
    </recommendedName>
</protein>
<gene>
    <name evidence="3" type="ORF">CYFUS_007130</name>
</gene>
<evidence type="ECO:0000313" key="3">
    <source>
        <dbReference type="EMBL" id="ATB41662.1"/>
    </source>
</evidence>
<proteinExistence type="predicted"/>
<dbReference type="InterPro" id="IPR002877">
    <property type="entry name" value="RNA_MeTrfase_FtsJ_dom"/>
</dbReference>
<dbReference type="AlphaFoldDB" id="A0A250JDU9"/>
<feature type="region of interest" description="Disordered" evidence="1">
    <location>
        <begin position="20"/>
        <end position="87"/>
    </location>
</feature>
<dbReference type="GO" id="GO:0008168">
    <property type="term" value="F:methyltransferase activity"/>
    <property type="evidence" value="ECO:0007669"/>
    <property type="project" value="InterPro"/>
</dbReference>
<reference evidence="3 4" key="1">
    <citation type="submission" date="2017-06" db="EMBL/GenBank/DDBJ databases">
        <title>Sequencing and comparative analysis of myxobacterial genomes.</title>
        <authorList>
            <person name="Rupp O."/>
            <person name="Goesmann A."/>
            <person name="Sogaard-Andersen L."/>
        </authorList>
    </citation>
    <scope>NUCLEOTIDE SEQUENCE [LARGE SCALE GENOMIC DNA]</scope>
    <source>
        <strain evidence="3 4">DSM 52655</strain>
    </source>
</reference>
<evidence type="ECO:0000256" key="1">
    <source>
        <dbReference type="SAM" id="MobiDB-lite"/>
    </source>
</evidence>
<accession>A0A250JDU9</accession>
<evidence type="ECO:0000313" key="4">
    <source>
        <dbReference type="Proteomes" id="UP000217257"/>
    </source>
</evidence>
<sequence length="418" mass="45726">MLDGNHAFLLRHPIRLAAARAAGHSKAEPRPRNAFSSKRPPPSRQTPRPPAPKGNPSARNTAARPSPGASPPRVKAPVPPPTTLPAQPGRWLWTCRAGFESHLFEELAWAGATPRMLGEVLVESETRPAEPPVFARTGIRVLTSLPSGQDLDQTARALAERILDALPQGMLVLQSFTPDSPAGNRLADEADALLEAARARLPADRLLEETWRAREAGATLVELCVAPGVVMMGEVPAREALSLSPGGRQRMRRGADSPSRAAMKLEEALVNLPFEPGRGEVCVDLGAAPGGWTQRLVARGARVIAVDPAKLMPELAHHPRVEHVQESAFAYTPEEPVDWLCCDMAWRPLEVAQLLAKWGRRDWATHLVANIKLPMKDKNPLLLRVRHILTEEGGWQGLTMRQLYHDRDEVTVTAHRGQ</sequence>
<evidence type="ECO:0000259" key="2">
    <source>
        <dbReference type="Pfam" id="PF01728"/>
    </source>
</evidence>
<feature type="domain" description="Ribosomal RNA methyltransferase FtsJ" evidence="2">
    <location>
        <begin position="259"/>
        <end position="345"/>
    </location>
</feature>
<dbReference type="PANTHER" id="PTHR37524:SF2">
    <property type="entry name" value="RIBOSOMAL RNA METHYLTRANSFERASE FTSJ DOMAIN-CONTAINING PROTEIN"/>
    <property type="match status" value="1"/>
</dbReference>
<dbReference type="PANTHER" id="PTHR37524">
    <property type="entry name" value="RIBOSOMAL RNA LARGE SUBUNIT METHYLTRANSFERASE M"/>
    <property type="match status" value="1"/>
</dbReference>
<dbReference type="Pfam" id="PF01728">
    <property type="entry name" value="FtsJ"/>
    <property type="match status" value="1"/>
</dbReference>
<name>A0A250JDU9_9BACT</name>
<dbReference type="InterPro" id="IPR029063">
    <property type="entry name" value="SAM-dependent_MTases_sf"/>
</dbReference>
<dbReference type="Gene3D" id="3.40.50.150">
    <property type="entry name" value="Vaccinia Virus protein VP39"/>
    <property type="match status" value="1"/>
</dbReference>